<keyword evidence="12" id="KW-1164">Virus endocytosis by host</keyword>
<keyword evidence="4" id="KW-1140">T=1 icosahedral capsid protein</keyword>
<evidence type="ECO:0000256" key="8">
    <source>
        <dbReference type="ARBA" id="ARBA00022581"/>
    </source>
</evidence>
<proteinExistence type="inferred from homology"/>
<keyword evidence="6" id="KW-0167">Capsid protein</keyword>
<keyword evidence="14" id="KW-1160">Virus entry into host cell</keyword>
<evidence type="ECO:0000256" key="7">
    <source>
        <dbReference type="ARBA" id="ARBA00022562"/>
    </source>
</evidence>
<evidence type="ECO:0000256" key="3">
    <source>
        <dbReference type="ARBA" id="ARBA00010301"/>
    </source>
</evidence>
<evidence type="ECO:0000256" key="6">
    <source>
        <dbReference type="ARBA" id="ARBA00022561"/>
    </source>
</evidence>
<dbReference type="RefSeq" id="YP_009506308.1">
    <property type="nucleotide sequence ID" value="NC_038407.1"/>
</dbReference>
<dbReference type="GO" id="GO:0042025">
    <property type="term" value="C:host cell nucleus"/>
    <property type="evidence" value="ECO:0007669"/>
    <property type="project" value="UniProtKB-SubCell"/>
</dbReference>
<keyword evidence="5" id="KW-1163">Viral penetration into host nucleus</keyword>
<dbReference type="OrthoDB" id="18040at10239"/>
<accession>D4N3P7</accession>
<evidence type="ECO:0000313" key="16">
    <source>
        <dbReference type="EMBL" id="ADD62462.1"/>
    </source>
</evidence>
<dbReference type="InterPro" id="IPR003383">
    <property type="entry name" value="Circovirus_capsid"/>
</dbReference>
<keyword evidence="17" id="KW-1185">Reference proteome</keyword>
<gene>
    <name evidence="16" type="primary">cap</name>
</gene>
<evidence type="ECO:0000256" key="14">
    <source>
        <dbReference type="ARBA" id="ARBA00023296"/>
    </source>
</evidence>
<comment type="similarity">
    <text evidence="3">Belongs to the circoviridae capsid protein family.</text>
</comment>
<dbReference type="GO" id="GO:0019062">
    <property type="term" value="P:virion attachment to host cell"/>
    <property type="evidence" value="ECO:0007669"/>
    <property type="project" value="UniProtKB-KW"/>
</dbReference>
<dbReference type="Proteomes" id="UP000148464">
    <property type="component" value="Segment"/>
</dbReference>
<name>D4N3P7_9CIRC</name>
<dbReference type="EMBL" id="GQ404849">
    <property type="protein sequence ID" value="ADD62462.1"/>
    <property type="molecule type" value="Genomic_DNA"/>
</dbReference>
<dbReference type="GO" id="GO:0075732">
    <property type="term" value="P:viral penetration into host nucleus"/>
    <property type="evidence" value="ECO:0007669"/>
    <property type="project" value="UniProtKB-KW"/>
</dbReference>
<keyword evidence="11" id="KW-0946">Virion</keyword>
<protein>
    <submittedName>
        <fullName evidence="16">Capsid protein</fullName>
    </submittedName>
</protein>
<organism evidence="16 17">
    <name type="scientific">Cyclovirus Chimp11</name>
    <dbReference type="NCBI Taxonomy" id="742920"/>
    <lineage>
        <taxon>Viruses</taxon>
        <taxon>Monodnaviria</taxon>
        <taxon>Shotokuvirae</taxon>
        <taxon>Cressdnaviricota</taxon>
        <taxon>Arfiviricetes</taxon>
        <taxon>Cirlivirales</taxon>
        <taxon>Circoviridae</taxon>
        <taxon>Cyclovirus</taxon>
        <taxon>Cyclovirus sokwe</taxon>
        <taxon>Chimpanzee associated cyclovirus 1</taxon>
    </lineage>
</organism>
<evidence type="ECO:0000256" key="2">
    <source>
        <dbReference type="ARBA" id="ARBA00004328"/>
    </source>
</evidence>
<evidence type="ECO:0000256" key="12">
    <source>
        <dbReference type="ARBA" id="ARBA00022890"/>
    </source>
</evidence>
<keyword evidence="10" id="KW-1161">Viral attachment to host cell</keyword>
<dbReference type="GO" id="GO:0003677">
    <property type="term" value="F:DNA binding"/>
    <property type="evidence" value="ECO:0007669"/>
    <property type="project" value="UniProtKB-KW"/>
</dbReference>
<dbReference type="GO" id="GO:0043657">
    <property type="term" value="C:host cell"/>
    <property type="evidence" value="ECO:0007669"/>
    <property type="project" value="GOC"/>
</dbReference>
<dbReference type="KEGG" id="vg:37617143"/>
<dbReference type="GO" id="GO:0039615">
    <property type="term" value="C:T=1 icosahedral viral capsid"/>
    <property type="evidence" value="ECO:0007669"/>
    <property type="project" value="UniProtKB-KW"/>
</dbReference>
<evidence type="ECO:0000313" key="17">
    <source>
        <dbReference type="Proteomes" id="UP000148464"/>
    </source>
</evidence>
<dbReference type="Pfam" id="PF02443">
    <property type="entry name" value="Circo_capsid"/>
    <property type="match status" value="1"/>
</dbReference>
<keyword evidence="9" id="KW-1162">Viral penetration into host cytoplasm</keyword>
<dbReference type="GO" id="GO:0019069">
    <property type="term" value="P:viral capsid assembly"/>
    <property type="evidence" value="ECO:0007669"/>
    <property type="project" value="InterPro"/>
</dbReference>
<dbReference type="GO" id="GO:0075509">
    <property type="term" value="P:endocytosis involved in viral entry into host cell"/>
    <property type="evidence" value="ECO:0007669"/>
    <property type="project" value="UniProtKB-KW"/>
</dbReference>
<evidence type="ECO:0000256" key="11">
    <source>
        <dbReference type="ARBA" id="ARBA00022844"/>
    </source>
</evidence>
<evidence type="ECO:0000256" key="1">
    <source>
        <dbReference type="ARBA" id="ARBA00004147"/>
    </source>
</evidence>
<dbReference type="GeneID" id="37617143"/>
<evidence type="ECO:0000256" key="13">
    <source>
        <dbReference type="ARBA" id="ARBA00023125"/>
    </source>
</evidence>
<evidence type="ECO:0000256" key="15">
    <source>
        <dbReference type="ARBA" id="ARBA00046863"/>
    </source>
</evidence>
<keyword evidence="7" id="KW-1048">Host nucleus</keyword>
<evidence type="ECO:0000256" key="5">
    <source>
        <dbReference type="ARBA" id="ARBA00022524"/>
    </source>
</evidence>
<comment type="subunit">
    <text evidence="15">Homomultimer. Assembles in the nucleus, presumably in an immature form, then migrates to the cytoplasm once assembled as mature virion. Interacts with Rep; this interaction relocates Rep into the nucleus.</text>
</comment>
<evidence type="ECO:0000256" key="4">
    <source>
        <dbReference type="ARBA" id="ARBA00022431"/>
    </source>
</evidence>
<comment type="subcellular location">
    <subcellularLocation>
        <location evidence="1">Host nucleus</location>
    </subcellularLocation>
    <subcellularLocation>
        <location evidence="2">Virion</location>
    </subcellularLocation>
</comment>
<evidence type="ECO:0000256" key="10">
    <source>
        <dbReference type="ARBA" id="ARBA00022804"/>
    </source>
</evidence>
<sequence>MAFKRYFRRRRRVRKPVRRFRRRYRMRRRVLRSKPGNMLTKLTKITTLSVENNINATWSCSFKMGDFTEYGRLAPNFETVKLNKVVVRVQPLQNVANNSTSSVPAYVVVPWHYNIALPKDFASYLRIDKHKLRAQTVGTSMSFVPNIVTVGVANEGANPTGRNITWKPTLECLGVDINIPRVYCGAICFQGQPDMEGRKTAFNIITDVYCTFRNQNTMKV</sequence>
<keyword evidence="8" id="KW-0945">Host-virus interaction</keyword>
<keyword evidence="13" id="KW-0238">DNA-binding</keyword>
<reference evidence="16 17" key="1">
    <citation type="journal article" date="2010" name="J. Virol.">
        <title>Multiple diverse circoviruses infect farm animals and are commonly found in human and chimpanzee feces.</title>
        <authorList>
            <person name="Li L."/>
            <person name="Kapoor A."/>
            <person name="Slikas B."/>
            <person name="Bamidele O.S."/>
            <person name="Wang C."/>
            <person name="Shaukat S."/>
            <person name="Masroor M.A."/>
            <person name="Wilson M.L."/>
            <person name="Ndjango J.B."/>
            <person name="Peeters M."/>
            <person name="Gross-Camp N.D."/>
            <person name="Muller M.N."/>
            <person name="Hahn B.H."/>
            <person name="Wolfe N.D."/>
            <person name="Triki H."/>
            <person name="Bartkus J."/>
            <person name="Zaidi S.Z."/>
            <person name="Delwart E."/>
        </authorList>
    </citation>
    <scope>NUCLEOTIDE SEQUENCE [LARGE SCALE GENOMIC DNA]</scope>
    <source>
        <strain evidence="16">Chimp11</strain>
    </source>
</reference>
<evidence type="ECO:0000256" key="9">
    <source>
        <dbReference type="ARBA" id="ARBA00022595"/>
    </source>
</evidence>